<dbReference type="AlphaFoldDB" id="A0A1W6JWH0"/>
<dbReference type="GO" id="GO:0003700">
    <property type="term" value="F:DNA-binding transcription factor activity"/>
    <property type="evidence" value="ECO:0007669"/>
    <property type="project" value="InterPro"/>
</dbReference>
<dbReference type="PROSITE" id="PS50949">
    <property type="entry name" value="HTH_GNTR"/>
    <property type="match status" value="1"/>
</dbReference>
<dbReference type="KEGG" id="aman:B6F84_00240"/>
<protein>
    <submittedName>
        <fullName evidence="5">GntR family transcriptional regulator</fullName>
    </submittedName>
</protein>
<dbReference type="Gene3D" id="1.10.10.10">
    <property type="entry name" value="Winged helix-like DNA-binding domain superfamily/Winged helix DNA-binding domain"/>
    <property type="match status" value="1"/>
</dbReference>
<organism evidence="5 6">
    <name type="scientific">Acidianus manzaensis</name>
    <dbReference type="NCBI Taxonomy" id="282676"/>
    <lineage>
        <taxon>Archaea</taxon>
        <taxon>Thermoproteota</taxon>
        <taxon>Thermoprotei</taxon>
        <taxon>Sulfolobales</taxon>
        <taxon>Sulfolobaceae</taxon>
        <taxon>Acidianus</taxon>
    </lineage>
</organism>
<evidence type="ECO:0000256" key="2">
    <source>
        <dbReference type="ARBA" id="ARBA00023125"/>
    </source>
</evidence>
<proteinExistence type="predicted"/>
<feature type="domain" description="HTH gntR-type" evidence="4">
    <location>
        <begin position="14"/>
        <end position="82"/>
    </location>
</feature>
<dbReference type="Proteomes" id="UP000193404">
    <property type="component" value="Chromosome"/>
</dbReference>
<keyword evidence="6" id="KW-1185">Reference proteome</keyword>
<keyword evidence="1" id="KW-0805">Transcription regulation</keyword>
<gene>
    <name evidence="5" type="ORF">B6F84_00240</name>
</gene>
<evidence type="ECO:0000313" key="6">
    <source>
        <dbReference type="Proteomes" id="UP000193404"/>
    </source>
</evidence>
<sequence length="122" mass="13853">MTNITIVVNLEDKTPIYEQIEDQIIELIAKGILKPGDPIPSIRELASMLGINMLTVNKAYNNLVNEGYLTIAKKRYIVKSSIQDEKWKEIIKKGIYRALASNVNLEEIMNFISKTTIEVKNS</sequence>
<dbReference type="InterPro" id="IPR036388">
    <property type="entry name" value="WH-like_DNA-bd_sf"/>
</dbReference>
<dbReference type="PANTHER" id="PTHR38445:SF9">
    <property type="entry name" value="HTH-TYPE TRANSCRIPTIONAL REPRESSOR YTRA"/>
    <property type="match status" value="1"/>
</dbReference>
<dbReference type="InterPro" id="IPR000524">
    <property type="entry name" value="Tscrpt_reg_HTH_GntR"/>
</dbReference>
<evidence type="ECO:0000259" key="4">
    <source>
        <dbReference type="PROSITE" id="PS50949"/>
    </source>
</evidence>
<evidence type="ECO:0000256" key="1">
    <source>
        <dbReference type="ARBA" id="ARBA00023015"/>
    </source>
</evidence>
<keyword evidence="2" id="KW-0238">DNA-binding</keyword>
<name>A0A1W6JWH0_9CREN</name>
<dbReference type="SUPFAM" id="SSF46785">
    <property type="entry name" value="Winged helix' DNA-binding domain"/>
    <property type="match status" value="1"/>
</dbReference>
<dbReference type="Pfam" id="PF00392">
    <property type="entry name" value="GntR"/>
    <property type="match status" value="1"/>
</dbReference>
<accession>A0A1W6JWH0</accession>
<dbReference type="GeneID" id="41589300"/>
<keyword evidence="3" id="KW-0804">Transcription</keyword>
<dbReference type="InterPro" id="IPR036390">
    <property type="entry name" value="WH_DNA-bd_sf"/>
</dbReference>
<dbReference type="STRING" id="282676.B6F84_00240"/>
<evidence type="ECO:0000313" key="5">
    <source>
        <dbReference type="EMBL" id="ARM74608.1"/>
    </source>
</evidence>
<dbReference type="GO" id="GO:0003677">
    <property type="term" value="F:DNA binding"/>
    <property type="evidence" value="ECO:0007669"/>
    <property type="project" value="UniProtKB-KW"/>
</dbReference>
<dbReference type="PANTHER" id="PTHR38445">
    <property type="entry name" value="HTH-TYPE TRANSCRIPTIONAL REPRESSOR YTRA"/>
    <property type="match status" value="1"/>
</dbReference>
<dbReference type="RefSeq" id="WP_148690354.1">
    <property type="nucleotide sequence ID" value="NZ_CP020477.1"/>
</dbReference>
<reference evidence="5 6" key="1">
    <citation type="submission" date="2017-03" db="EMBL/GenBank/DDBJ databases">
        <title>Sulfur activation and transportation mechanism of thermophilic Archaea Acidianus manzaensis YN-25.</title>
        <authorList>
            <person name="Ma Y."/>
            <person name="Yang Y."/>
            <person name="Xia J."/>
        </authorList>
    </citation>
    <scope>NUCLEOTIDE SEQUENCE [LARGE SCALE GENOMIC DNA]</scope>
    <source>
        <strain evidence="5 6">YN-25</strain>
    </source>
</reference>
<evidence type="ECO:0000256" key="3">
    <source>
        <dbReference type="ARBA" id="ARBA00023163"/>
    </source>
</evidence>
<dbReference type="SMART" id="SM00345">
    <property type="entry name" value="HTH_GNTR"/>
    <property type="match status" value="1"/>
</dbReference>
<dbReference type="OrthoDB" id="40383at2157"/>
<dbReference type="EMBL" id="CP020477">
    <property type="protein sequence ID" value="ARM74608.1"/>
    <property type="molecule type" value="Genomic_DNA"/>
</dbReference>
<dbReference type="CDD" id="cd07377">
    <property type="entry name" value="WHTH_GntR"/>
    <property type="match status" value="1"/>
</dbReference>